<comment type="subcellular location">
    <subcellularLocation>
        <location evidence="1">Cell membrane</location>
        <topology evidence="1">Multi-pass membrane protein</topology>
    </subcellularLocation>
</comment>
<proteinExistence type="predicted"/>
<keyword evidence="4 6" id="KW-1133">Transmembrane helix</keyword>
<keyword evidence="9" id="KW-1185">Reference proteome</keyword>
<protein>
    <submittedName>
        <fullName evidence="8">FtsX-like permease family protein</fullName>
    </submittedName>
</protein>
<gene>
    <name evidence="8" type="ORF">SAMN05660226_03240</name>
</gene>
<dbReference type="Proteomes" id="UP000190541">
    <property type="component" value="Unassembled WGS sequence"/>
</dbReference>
<evidence type="ECO:0000256" key="3">
    <source>
        <dbReference type="ARBA" id="ARBA00022692"/>
    </source>
</evidence>
<dbReference type="InterPro" id="IPR050250">
    <property type="entry name" value="Macrolide_Exporter_MacB"/>
</dbReference>
<evidence type="ECO:0000256" key="2">
    <source>
        <dbReference type="ARBA" id="ARBA00022475"/>
    </source>
</evidence>
<evidence type="ECO:0000313" key="8">
    <source>
        <dbReference type="EMBL" id="SKB81433.1"/>
    </source>
</evidence>
<organism evidence="8 9">
    <name type="scientific">Parapedobacter luteus</name>
    <dbReference type="NCBI Taxonomy" id="623280"/>
    <lineage>
        <taxon>Bacteria</taxon>
        <taxon>Pseudomonadati</taxon>
        <taxon>Bacteroidota</taxon>
        <taxon>Sphingobacteriia</taxon>
        <taxon>Sphingobacteriales</taxon>
        <taxon>Sphingobacteriaceae</taxon>
        <taxon>Parapedobacter</taxon>
    </lineage>
</organism>
<feature type="transmembrane region" description="Helical" evidence="6">
    <location>
        <begin position="186"/>
        <end position="205"/>
    </location>
</feature>
<feature type="domain" description="ABC3 transporter permease C-terminal" evidence="7">
    <location>
        <begin position="137"/>
        <end position="248"/>
    </location>
</feature>
<name>A0A1T5EBY2_9SPHI</name>
<evidence type="ECO:0000313" key="9">
    <source>
        <dbReference type="Proteomes" id="UP000190541"/>
    </source>
</evidence>
<keyword evidence="2" id="KW-1003">Cell membrane</keyword>
<evidence type="ECO:0000256" key="5">
    <source>
        <dbReference type="ARBA" id="ARBA00023136"/>
    </source>
</evidence>
<dbReference type="STRING" id="623280.SAMN05660226_03240"/>
<dbReference type="PANTHER" id="PTHR30572:SF18">
    <property type="entry name" value="ABC-TYPE MACROLIDE FAMILY EXPORT SYSTEM PERMEASE COMPONENT 2"/>
    <property type="match status" value="1"/>
</dbReference>
<feature type="transmembrane region" description="Helical" evidence="6">
    <location>
        <begin position="133"/>
        <end position="159"/>
    </location>
</feature>
<accession>A0A1T5EBY2</accession>
<dbReference type="Pfam" id="PF02687">
    <property type="entry name" value="FtsX"/>
    <property type="match status" value="1"/>
</dbReference>
<dbReference type="PANTHER" id="PTHR30572">
    <property type="entry name" value="MEMBRANE COMPONENT OF TRANSPORTER-RELATED"/>
    <property type="match status" value="1"/>
</dbReference>
<evidence type="ECO:0000256" key="6">
    <source>
        <dbReference type="SAM" id="Phobius"/>
    </source>
</evidence>
<dbReference type="InterPro" id="IPR003838">
    <property type="entry name" value="ABC3_permease_C"/>
</dbReference>
<evidence type="ECO:0000259" key="7">
    <source>
        <dbReference type="Pfam" id="PF02687"/>
    </source>
</evidence>
<keyword evidence="5 6" id="KW-0472">Membrane</keyword>
<sequence>MLIEAELLEGRNLSDSLPTDKKAAFLVNEAFVHTMGWSNAGAIGQPIEGFDRKGNVVGVVKNFYYKSMHNLVEPLAMIYHTGAPWFISVKVSPSHLPKIKALWQRFFPDKVFDYSFLDEAYAAQYRKDTVTMYLFSCFTALAILIACLGLYGLVALMTARRTKEIGIRKVLGASVQGIVKLLSKDFVKLVLVAVVVASPIAWWAMDKWLENFAYRIDIEWWMFAAAGVAAVMIALATVSWQAIRAAVANPVESLRDE</sequence>
<evidence type="ECO:0000256" key="1">
    <source>
        <dbReference type="ARBA" id="ARBA00004651"/>
    </source>
</evidence>
<feature type="transmembrane region" description="Helical" evidence="6">
    <location>
        <begin position="220"/>
        <end position="240"/>
    </location>
</feature>
<keyword evidence="3 6" id="KW-0812">Transmembrane</keyword>
<reference evidence="8 9" key="1">
    <citation type="submission" date="2017-02" db="EMBL/GenBank/DDBJ databases">
        <authorList>
            <person name="Peterson S.W."/>
        </authorList>
    </citation>
    <scope>NUCLEOTIDE SEQUENCE [LARGE SCALE GENOMIC DNA]</scope>
    <source>
        <strain evidence="8 9">DSM 22899</strain>
    </source>
</reference>
<dbReference type="GO" id="GO:0022857">
    <property type="term" value="F:transmembrane transporter activity"/>
    <property type="evidence" value="ECO:0007669"/>
    <property type="project" value="TreeGrafter"/>
</dbReference>
<dbReference type="GO" id="GO:0005886">
    <property type="term" value="C:plasma membrane"/>
    <property type="evidence" value="ECO:0007669"/>
    <property type="project" value="UniProtKB-SubCell"/>
</dbReference>
<dbReference type="EMBL" id="FUYS01000009">
    <property type="protein sequence ID" value="SKB81433.1"/>
    <property type="molecule type" value="Genomic_DNA"/>
</dbReference>
<dbReference type="AlphaFoldDB" id="A0A1T5EBY2"/>
<evidence type="ECO:0000256" key="4">
    <source>
        <dbReference type="ARBA" id="ARBA00022989"/>
    </source>
</evidence>